<dbReference type="EMBL" id="JAHUTI010049357">
    <property type="protein sequence ID" value="MED6247556.1"/>
    <property type="molecule type" value="Genomic_DNA"/>
</dbReference>
<keyword evidence="2" id="KW-1185">Reference proteome</keyword>
<comment type="caution">
    <text evidence="1">The sequence shown here is derived from an EMBL/GenBank/DDBJ whole genome shotgun (WGS) entry which is preliminary data.</text>
</comment>
<proteinExistence type="predicted"/>
<evidence type="ECO:0000313" key="1">
    <source>
        <dbReference type="EMBL" id="MED6247556.1"/>
    </source>
</evidence>
<reference evidence="1 2" key="1">
    <citation type="submission" date="2021-07" db="EMBL/GenBank/DDBJ databases">
        <authorList>
            <person name="Palmer J.M."/>
        </authorList>
    </citation>
    <scope>NUCLEOTIDE SEQUENCE [LARGE SCALE GENOMIC DNA]</scope>
    <source>
        <strain evidence="1 2">AT_MEX2019</strain>
        <tissue evidence="1">Muscle</tissue>
    </source>
</reference>
<protein>
    <submittedName>
        <fullName evidence="1">Uncharacterized protein</fullName>
    </submittedName>
</protein>
<accession>A0ABU7BAW1</accession>
<gene>
    <name evidence="1" type="ORF">ATANTOWER_007248</name>
</gene>
<dbReference type="Proteomes" id="UP001345963">
    <property type="component" value="Unassembled WGS sequence"/>
</dbReference>
<sequence length="87" mass="9430">VCAGFTVTSPRPPHACVFHLCSSPCVPFIPPPSCLSCDVLQQTVVQRQTGLQRGPLAEHRLIITGVARLRTWTACSCVSAEAKKRSR</sequence>
<evidence type="ECO:0000313" key="2">
    <source>
        <dbReference type="Proteomes" id="UP001345963"/>
    </source>
</evidence>
<organism evidence="1 2">
    <name type="scientific">Ataeniobius toweri</name>
    <dbReference type="NCBI Taxonomy" id="208326"/>
    <lineage>
        <taxon>Eukaryota</taxon>
        <taxon>Metazoa</taxon>
        <taxon>Chordata</taxon>
        <taxon>Craniata</taxon>
        <taxon>Vertebrata</taxon>
        <taxon>Euteleostomi</taxon>
        <taxon>Actinopterygii</taxon>
        <taxon>Neopterygii</taxon>
        <taxon>Teleostei</taxon>
        <taxon>Neoteleostei</taxon>
        <taxon>Acanthomorphata</taxon>
        <taxon>Ovalentaria</taxon>
        <taxon>Atherinomorphae</taxon>
        <taxon>Cyprinodontiformes</taxon>
        <taxon>Goodeidae</taxon>
        <taxon>Ataeniobius</taxon>
    </lineage>
</organism>
<name>A0ABU7BAW1_9TELE</name>
<feature type="non-terminal residue" evidence="1">
    <location>
        <position position="1"/>
    </location>
</feature>